<name>A0A285S1Z0_9HYPH</name>
<dbReference type="InterPro" id="IPR035996">
    <property type="entry name" value="4pyrrol_Methylase_sf"/>
</dbReference>
<keyword evidence="3 6" id="KW-0489">Methyltransferase</keyword>
<comment type="function">
    <text evidence="6">Catalyzes the 2'-O-methylation of the ribose of cytidine 1402 (C1402) in 16S rRNA.</text>
</comment>
<dbReference type="CDD" id="cd11648">
    <property type="entry name" value="RsmI"/>
    <property type="match status" value="1"/>
</dbReference>
<dbReference type="FunFam" id="3.40.1010.10:FF:000007">
    <property type="entry name" value="Ribosomal RNA small subunit methyltransferase I"/>
    <property type="match status" value="1"/>
</dbReference>
<dbReference type="Proteomes" id="UP000219331">
    <property type="component" value="Unassembled WGS sequence"/>
</dbReference>
<dbReference type="RefSeq" id="WP_244297421.1">
    <property type="nucleotide sequence ID" value="NZ_OBML01000003.1"/>
</dbReference>
<dbReference type="Gene3D" id="3.40.1010.10">
    <property type="entry name" value="Cobalt-precorrin-4 Transmethylase, Domain 1"/>
    <property type="match status" value="1"/>
</dbReference>
<dbReference type="SUPFAM" id="SSF53790">
    <property type="entry name" value="Tetrapyrrole methylase"/>
    <property type="match status" value="1"/>
</dbReference>
<organism evidence="9 10">
    <name type="scientific">Stappia indica</name>
    <dbReference type="NCBI Taxonomy" id="538381"/>
    <lineage>
        <taxon>Bacteria</taxon>
        <taxon>Pseudomonadati</taxon>
        <taxon>Pseudomonadota</taxon>
        <taxon>Alphaproteobacteria</taxon>
        <taxon>Hyphomicrobiales</taxon>
        <taxon>Stappiaceae</taxon>
        <taxon>Stappia</taxon>
    </lineage>
</organism>
<dbReference type="PANTHER" id="PTHR46111:SF1">
    <property type="entry name" value="RIBOSOMAL RNA SMALL SUBUNIT METHYLTRANSFERASE I"/>
    <property type="match status" value="1"/>
</dbReference>
<gene>
    <name evidence="6" type="primary">rsmI</name>
    <name evidence="9" type="ORF">SAMN05421512_103410</name>
</gene>
<evidence type="ECO:0000256" key="6">
    <source>
        <dbReference type="HAMAP-Rule" id="MF_01877"/>
    </source>
</evidence>
<evidence type="ECO:0000313" key="10">
    <source>
        <dbReference type="Proteomes" id="UP000219331"/>
    </source>
</evidence>
<evidence type="ECO:0000313" key="9">
    <source>
        <dbReference type="EMBL" id="SOC00962.1"/>
    </source>
</evidence>
<protein>
    <recommendedName>
        <fullName evidence="6">Ribosomal RNA small subunit methyltransferase I</fullName>
        <ecNumber evidence="6">2.1.1.198</ecNumber>
    </recommendedName>
    <alternativeName>
        <fullName evidence="6">16S rRNA 2'-O-ribose C1402 methyltransferase</fullName>
    </alternativeName>
    <alternativeName>
        <fullName evidence="6">rRNA (cytidine-2'-O-)-methyltransferase RsmI</fullName>
    </alternativeName>
</protein>
<reference evidence="9 10" key="1">
    <citation type="submission" date="2017-08" db="EMBL/GenBank/DDBJ databases">
        <authorList>
            <person name="de Groot N.N."/>
        </authorList>
    </citation>
    <scope>NUCLEOTIDE SEQUENCE [LARGE SCALE GENOMIC DNA]</scope>
    <source>
        <strain evidence="9 10">USBA 352</strain>
    </source>
</reference>
<dbReference type="Pfam" id="PF00590">
    <property type="entry name" value="TP_methylase"/>
    <property type="match status" value="1"/>
</dbReference>
<dbReference type="Pfam" id="PF23016">
    <property type="entry name" value="RsmI_C"/>
    <property type="match status" value="1"/>
</dbReference>
<evidence type="ECO:0000256" key="1">
    <source>
        <dbReference type="ARBA" id="ARBA00022490"/>
    </source>
</evidence>
<evidence type="ECO:0000256" key="2">
    <source>
        <dbReference type="ARBA" id="ARBA00022552"/>
    </source>
</evidence>
<dbReference type="GO" id="GO:0070677">
    <property type="term" value="F:rRNA (cytosine-2'-O-)-methyltransferase activity"/>
    <property type="evidence" value="ECO:0007669"/>
    <property type="project" value="UniProtKB-UniRule"/>
</dbReference>
<dbReference type="AlphaFoldDB" id="A0A285S1Z0"/>
<dbReference type="EMBL" id="OBML01000003">
    <property type="protein sequence ID" value="SOC00962.1"/>
    <property type="molecule type" value="Genomic_DNA"/>
</dbReference>
<dbReference type="NCBIfam" id="TIGR00096">
    <property type="entry name" value="16S rRNA (cytidine(1402)-2'-O)-methyltransferase"/>
    <property type="match status" value="1"/>
</dbReference>
<dbReference type="InterPro" id="IPR000878">
    <property type="entry name" value="4pyrrol_Mease"/>
</dbReference>
<dbReference type="PANTHER" id="PTHR46111">
    <property type="entry name" value="RIBOSOMAL RNA SMALL SUBUNIT METHYLTRANSFERASE I"/>
    <property type="match status" value="1"/>
</dbReference>
<keyword evidence="2 6" id="KW-0698">rRNA processing</keyword>
<sequence length="306" mass="32459">MSSTEPDQSEAPKPASRDFFIGAHRLTAPSLASGLYIVATPIGNLGDMTVRGLEVLAAADLVACEDTRVTATLMQRFGLKTPLTAYHEHNAQKVRPRLMAALEAGKAVALVSDAGTPLVSDPGYRLVREVVEAGYKVFPVPGASAPLAALVASGLPSDTFCFAGFLPQKGGPRSARLEELSRIPATLIFFESPHRIAASLADMASVFGGEREAAVAREITKRFETFERGTLEELARHFAEGPARGEFVVVIAPPPERPEADAGDADALLAEALKTMKAAGAAKHVAQLTGLDRKDLYARALEMKAK</sequence>
<feature type="domain" description="RsmI HTH" evidence="8">
    <location>
        <begin position="259"/>
        <end position="304"/>
    </location>
</feature>
<dbReference type="InterPro" id="IPR014776">
    <property type="entry name" value="4pyrrole_Mease_sub2"/>
</dbReference>
<evidence type="ECO:0000259" key="8">
    <source>
        <dbReference type="Pfam" id="PF23016"/>
    </source>
</evidence>
<keyword evidence="10" id="KW-1185">Reference proteome</keyword>
<keyword evidence="1 6" id="KW-0963">Cytoplasm</keyword>
<dbReference type="EC" id="2.1.1.198" evidence="6"/>
<dbReference type="PIRSF" id="PIRSF005917">
    <property type="entry name" value="MTase_YraL"/>
    <property type="match status" value="1"/>
</dbReference>
<evidence type="ECO:0000259" key="7">
    <source>
        <dbReference type="Pfam" id="PF00590"/>
    </source>
</evidence>
<dbReference type="STRING" id="538381.GCA_001696535_04522"/>
<proteinExistence type="inferred from homology"/>
<dbReference type="GO" id="GO:0005737">
    <property type="term" value="C:cytoplasm"/>
    <property type="evidence" value="ECO:0007669"/>
    <property type="project" value="UniProtKB-SubCell"/>
</dbReference>
<dbReference type="InterPro" id="IPR014777">
    <property type="entry name" value="4pyrrole_Mease_sub1"/>
</dbReference>
<keyword evidence="4 6" id="KW-0808">Transferase</keyword>
<evidence type="ECO:0000256" key="3">
    <source>
        <dbReference type="ARBA" id="ARBA00022603"/>
    </source>
</evidence>
<dbReference type="InterPro" id="IPR053910">
    <property type="entry name" value="RsmI_HTH"/>
</dbReference>
<dbReference type="FunFam" id="3.30.950.10:FF:000002">
    <property type="entry name" value="Ribosomal RNA small subunit methyltransferase I"/>
    <property type="match status" value="1"/>
</dbReference>
<dbReference type="PROSITE" id="PS01296">
    <property type="entry name" value="RSMI"/>
    <property type="match status" value="1"/>
</dbReference>
<dbReference type="InterPro" id="IPR018063">
    <property type="entry name" value="SAM_MeTrfase_RsmI_CS"/>
</dbReference>
<comment type="similarity">
    <text evidence="6">Belongs to the methyltransferase superfamily. RsmI family.</text>
</comment>
<accession>A0A285S1Z0</accession>
<dbReference type="HAMAP" id="MF_01877">
    <property type="entry name" value="16SrRNA_methyltr_I"/>
    <property type="match status" value="1"/>
</dbReference>
<keyword evidence="5 6" id="KW-0949">S-adenosyl-L-methionine</keyword>
<dbReference type="Gene3D" id="3.30.950.10">
    <property type="entry name" value="Methyltransferase, Cobalt-precorrin-4 Transmethylase, Domain 2"/>
    <property type="match status" value="1"/>
</dbReference>
<evidence type="ECO:0000256" key="5">
    <source>
        <dbReference type="ARBA" id="ARBA00022691"/>
    </source>
</evidence>
<comment type="catalytic activity">
    <reaction evidence="6">
        <text>cytidine(1402) in 16S rRNA + S-adenosyl-L-methionine = 2'-O-methylcytidine(1402) in 16S rRNA + S-adenosyl-L-homocysteine + H(+)</text>
        <dbReference type="Rhea" id="RHEA:42924"/>
        <dbReference type="Rhea" id="RHEA-COMP:10285"/>
        <dbReference type="Rhea" id="RHEA-COMP:10286"/>
        <dbReference type="ChEBI" id="CHEBI:15378"/>
        <dbReference type="ChEBI" id="CHEBI:57856"/>
        <dbReference type="ChEBI" id="CHEBI:59789"/>
        <dbReference type="ChEBI" id="CHEBI:74495"/>
        <dbReference type="ChEBI" id="CHEBI:82748"/>
        <dbReference type="EC" id="2.1.1.198"/>
    </reaction>
</comment>
<feature type="domain" description="Tetrapyrrole methylase" evidence="7">
    <location>
        <begin position="35"/>
        <end position="235"/>
    </location>
</feature>
<dbReference type="InterPro" id="IPR008189">
    <property type="entry name" value="rRNA_ssu_MeTfrase_I"/>
</dbReference>
<comment type="subcellular location">
    <subcellularLocation>
        <location evidence="6">Cytoplasm</location>
    </subcellularLocation>
</comment>
<evidence type="ECO:0000256" key="4">
    <source>
        <dbReference type="ARBA" id="ARBA00022679"/>
    </source>
</evidence>